<keyword evidence="2" id="KW-1185">Reference proteome</keyword>
<evidence type="ECO:0000313" key="1">
    <source>
        <dbReference type="EMBL" id="KYN26815.1"/>
    </source>
</evidence>
<proteinExistence type="predicted"/>
<gene>
    <name evidence="1" type="ORF">ALC57_03856</name>
</gene>
<dbReference type="AlphaFoldDB" id="A0A195EEW5"/>
<dbReference type="EMBL" id="KQ978983">
    <property type="protein sequence ID" value="KYN26815.1"/>
    <property type="molecule type" value="Genomic_DNA"/>
</dbReference>
<name>A0A195EEW5_9HYME</name>
<evidence type="ECO:0000313" key="2">
    <source>
        <dbReference type="Proteomes" id="UP000078492"/>
    </source>
</evidence>
<sequence>MKKIIVAMKRTWSIEERLFKDDFRRKILAEETKIREIKTEAIRRAIKYKEKIRNTKKKLIQECIKDLEKERTLKEEDN</sequence>
<protein>
    <submittedName>
        <fullName evidence="1">Uncharacterized protein</fullName>
    </submittedName>
</protein>
<organism evidence="1 2">
    <name type="scientific">Trachymyrmex cornetzi</name>
    <dbReference type="NCBI Taxonomy" id="471704"/>
    <lineage>
        <taxon>Eukaryota</taxon>
        <taxon>Metazoa</taxon>
        <taxon>Ecdysozoa</taxon>
        <taxon>Arthropoda</taxon>
        <taxon>Hexapoda</taxon>
        <taxon>Insecta</taxon>
        <taxon>Pterygota</taxon>
        <taxon>Neoptera</taxon>
        <taxon>Endopterygota</taxon>
        <taxon>Hymenoptera</taxon>
        <taxon>Apocrita</taxon>
        <taxon>Aculeata</taxon>
        <taxon>Formicoidea</taxon>
        <taxon>Formicidae</taxon>
        <taxon>Myrmicinae</taxon>
        <taxon>Trachymyrmex</taxon>
    </lineage>
</organism>
<dbReference type="Proteomes" id="UP000078492">
    <property type="component" value="Unassembled WGS sequence"/>
</dbReference>
<accession>A0A195EEW5</accession>
<reference evidence="1 2" key="1">
    <citation type="submission" date="2015-09" db="EMBL/GenBank/DDBJ databases">
        <title>Trachymyrmex cornetzi WGS genome.</title>
        <authorList>
            <person name="Nygaard S."/>
            <person name="Hu H."/>
            <person name="Boomsma J."/>
            <person name="Zhang G."/>
        </authorList>
    </citation>
    <scope>NUCLEOTIDE SEQUENCE [LARGE SCALE GENOMIC DNA]</scope>
    <source>
        <strain evidence="1">Tcor2-1</strain>
        <tissue evidence="1">Whole body</tissue>
    </source>
</reference>